<accession>A0A317FYZ8</accession>
<comment type="caution">
    <text evidence="1">The sequence shown here is derived from an EMBL/GenBank/DDBJ whole genome shotgun (WGS) entry which is preliminary data.</text>
</comment>
<sequence length="148" mass="17495">MQHNLDPYSIPKDESSLYVNEPWLIDKTLLEYPIHPTPEEEDDNIRVYVPLDINKEAILRRLDSVIAHYGETNESNELDFRIDVGMILSQVEIYDQVWFMRKMPCEEKHSKEAISLIKEIIARLEAIPDGCAERFPFEDIEELKREYL</sequence>
<name>A0A317FYZ8_BUTFI</name>
<dbReference type="AlphaFoldDB" id="A0A317FYZ8"/>
<protein>
    <submittedName>
        <fullName evidence="1">Uncharacterized protein</fullName>
    </submittedName>
</protein>
<dbReference type="RefSeq" id="WP_110072129.1">
    <property type="nucleotide sequence ID" value="NZ_CM009896.1"/>
</dbReference>
<reference evidence="1 2" key="1">
    <citation type="submission" date="2017-09" db="EMBL/GenBank/DDBJ databases">
        <title>High-quality draft genome sequence of Butyrivibrio fibrisolvens INBov1, isolated from cow rumen.</title>
        <authorList>
            <person name="Rodriguez Hernaez J."/>
            <person name="Rivarola M."/>
            <person name="Paniego N."/>
            <person name="Cravero S."/>
            <person name="Ceron Cucchi M."/>
            <person name="Martinez M.C."/>
        </authorList>
    </citation>
    <scope>NUCLEOTIDE SEQUENCE [LARGE SCALE GENOMIC DNA]</scope>
    <source>
        <strain evidence="1 2">INBov1</strain>
    </source>
</reference>
<dbReference type="Proteomes" id="UP000245488">
    <property type="component" value="Chromosome"/>
</dbReference>
<dbReference type="EMBL" id="NXNG01000001">
    <property type="protein sequence ID" value="PWT26256.1"/>
    <property type="molecule type" value="Genomic_DNA"/>
</dbReference>
<evidence type="ECO:0000313" key="2">
    <source>
        <dbReference type="Proteomes" id="UP000245488"/>
    </source>
</evidence>
<organism evidence="1 2">
    <name type="scientific">Butyrivibrio fibrisolvens</name>
    <dbReference type="NCBI Taxonomy" id="831"/>
    <lineage>
        <taxon>Bacteria</taxon>
        <taxon>Bacillati</taxon>
        <taxon>Bacillota</taxon>
        <taxon>Clostridia</taxon>
        <taxon>Lachnospirales</taxon>
        <taxon>Lachnospiraceae</taxon>
        <taxon>Butyrivibrio</taxon>
    </lineage>
</organism>
<keyword evidence="2" id="KW-1185">Reference proteome</keyword>
<evidence type="ECO:0000313" key="1">
    <source>
        <dbReference type="EMBL" id="PWT26256.1"/>
    </source>
</evidence>
<proteinExistence type="predicted"/>
<gene>
    <name evidence="1" type="ORF">CPT75_03520</name>
</gene>